<feature type="chain" id="PRO_5037471689" description="Lipoprotein" evidence="1">
    <location>
        <begin position="22"/>
        <end position="142"/>
    </location>
</feature>
<evidence type="ECO:0000313" key="3">
    <source>
        <dbReference type="Proteomes" id="UP000641454"/>
    </source>
</evidence>
<protein>
    <recommendedName>
        <fullName evidence="4">Lipoprotein</fullName>
    </recommendedName>
</protein>
<dbReference type="InterPro" id="IPR053722">
    <property type="entry name" value="Curli_assembly_CsgC/AgfC"/>
</dbReference>
<comment type="caution">
    <text evidence="2">The sequence shown here is derived from an EMBL/GenBank/DDBJ whole genome shotgun (WGS) entry which is preliminary data.</text>
</comment>
<organism evidence="2 3">
    <name type="scientific">Flavobacterium muglaense</name>
    <dbReference type="NCBI Taxonomy" id="2764716"/>
    <lineage>
        <taxon>Bacteria</taxon>
        <taxon>Pseudomonadati</taxon>
        <taxon>Bacteroidota</taxon>
        <taxon>Flavobacteriia</taxon>
        <taxon>Flavobacteriales</taxon>
        <taxon>Flavobacteriaceae</taxon>
        <taxon>Flavobacterium</taxon>
    </lineage>
</organism>
<evidence type="ECO:0008006" key="4">
    <source>
        <dbReference type="Google" id="ProtNLM"/>
    </source>
</evidence>
<dbReference type="NCBIfam" id="NF041112">
    <property type="entry name" value="chap_CsgH_alph"/>
    <property type="match status" value="1"/>
</dbReference>
<evidence type="ECO:0000256" key="1">
    <source>
        <dbReference type="SAM" id="SignalP"/>
    </source>
</evidence>
<dbReference type="Gene3D" id="2.60.40.2420">
    <property type="match status" value="1"/>
</dbReference>
<dbReference type="EMBL" id="JACRUL010000020">
    <property type="protein sequence ID" value="MBC5844702.1"/>
    <property type="molecule type" value="Genomic_DNA"/>
</dbReference>
<proteinExistence type="predicted"/>
<gene>
    <name evidence="2" type="ORF">H8R25_09665</name>
</gene>
<keyword evidence="1" id="KW-0732">Signal</keyword>
<accession>A0A923N022</accession>
<feature type="signal peptide" evidence="1">
    <location>
        <begin position="1"/>
        <end position="21"/>
    </location>
</feature>
<dbReference type="Proteomes" id="UP000641454">
    <property type="component" value="Unassembled WGS sequence"/>
</dbReference>
<dbReference type="RefSeq" id="WP_187018407.1">
    <property type="nucleotide sequence ID" value="NZ_JACRUK010000020.1"/>
</dbReference>
<reference evidence="2 3" key="1">
    <citation type="submission" date="2020-08" db="EMBL/GenBank/DDBJ databases">
        <title>Description of novel Flavobacterium F-392 isolate.</title>
        <authorList>
            <person name="Saticioglu I.B."/>
            <person name="Duman M."/>
            <person name="Altun S."/>
        </authorList>
    </citation>
    <scope>NUCLEOTIDE SEQUENCE [LARGE SCALE GENOMIC DNA]</scope>
    <source>
        <strain evidence="2 3">F-392</strain>
    </source>
</reference>
<sequence>MNRYNLFAGILFSLFSVVCCAQISNTKVKAKIEFEQIEGNIKLTGTAENLTAMVQSMSYTLSVIKKNTTTNNSSTNAQEGFFSLNPNENKNLSTTQINLSKEDQVIVLLLFYDENKKLIGKDRVVFGDEKKKQHKYLQTDLN</sequence>
<dbReference type="AlphaFoldDB" id="A0A923N022"/>
<dbReference type="InterPro" id="IPR047726">
    <property type="entry name" value="CsgH_dom"/>
</dbReference>
<name>A0A923N022_9FLAO</name>
<evidence type="ECO:0000313" key="2">
    <source>
        <dbReference type="EMBL" id="MBC5844702.1"/>
    </source>
</evidence>
<keyword evidence="3" id="KW-1185">Reference proteome</keyword>